<feature type="compositionally biased region" description="Low complexity" evidence="5">
    <location>
        <begin position="282"/>
        <end position="295"/>
    </location>
</feature>
<dbReference type="Pfam" id="PF03547">
    <property type="entry name" value="Mem_trans"/>
    <property type="match status" value="1"/>
</dbReference>
<dbReference type="OrthoDB" id="2499604at2759"/>
<comment type="caution">
    <text evidence="7">The sequence shown here is derived from an EMBL/GenBank/DDBJ whole genome shotgun (WGS) entry which is preliminary data.</text>
</comment>
<comment type="subcellular location">
    <subcellularLocation>
        <location evidence="1">Membrane</location>
        <topology evidence="1">Multi-pass membrane protein</topology>
    </subcellularLocation>
</comment>
<evidence type="ECO:0000256" key="6">
    <source>
        <dbReference type="SAM" id="Phobius"/>
    </source>
</evidence>
<evidence type="ECO:0008006" key="9">
    <source>
        <dbReference type="Google" id="ProtNLM"/>
    </source>
</evidence>
<evidence type="ECO:0000256" key="3">
    <source>
        <dbReference type="ARBA" id="ARBA00022989"/>
    </source>
</evidence>
<gene>
    <name evidence="7" type="ORF">C6P46_005348</name>
</gene>
<evidence type="ECO:0000256" key="5">
    <source>
        <dbReference type="SAM" id="MobiDB-lite"/>
    </source>
</evidence>
<feature type="region of interest" description="Disordered" evidence="5">
    <location>
        <begin position="324"/>
        <end position="343"/>
    </location>
</feature>
<feature type="transmembrane region" description="Helical" evidence="6">
    <location>
        <begin position="106"/>
        <end position="127"/>
    </location>
</feature>
<keyword evidence="4 6" id="KW-0472">Membrane</keyword>
<dbReference type="GO" id="GO:0055085">
    <property type="term" value="P:transmembrane transport"/>
    <property type="evidence" value="ECO:0007669"/>
    <property type="project" value="InterPro"/>
</dbReference>
<feature type="compositionally biased region" description="Basic residues" evidence="5">
    <location>
        <begin position="362"/>
        <end position="371"/>
    </location>
</feature>
<protein>
    <recommendedName>
        <fullName evidence="9">Auxin efflux carrier</fullName>
    </recommendedName>
</protein>
<feature type="transmembrane region" description="Helical" evidence="6">
    <location>
        <begin position="463"/>
        <end position="483"/>
    </location>
</feature>
<feature type="transmembrane region" description="Helical" evidence="6">
    <location>
        <begin position="495"/>
        <end position="518"/>
    </location>
</feature>
<evidence type="ECO:0000313" key="7">
    <source>
        <dbReference type="EMBL" id="KAG0659052.1"/>
    </source>
</evidence>
<feature type="transmembrane region" description="Helical" evidence="6">
    <location>
        <begin position="640"/>
        <end position="658"/>
    </location>
</feature>
<keyword evidence="2 6" id="KW-0812">Transmembrane</keyword>
<dbReference type="GO" id="GO:0005783">
    <property type="term" value="C:endoplasmic reticulum"/>
    <property type="evidence" value="ECO:0007669"/>
    <property type="project" value="TreeGrafter"/>
</dbReference>
<feature type="transmembrane region" description="Helical" evidence="6">
    <location>
        <begin position="41"/>
        <end position="63"/>
    </location>
</feature>
<reference evidence="7 8" key="1">
    <citation type="submission" date="2020-11" db="EMBL/GenBank/DDBJ databases">
        <title>Kefir isolates.</title>
        <authorList>
            <person name="Marcisauskas S."/>
            <person name="Kim Y."/>
            <person name="Blasche S."/>
        </authorList>
    </citation>
    <scope>NUCLEOTIDE SEQUENCE [LARGE SCALE GENOMIC DNA]</scope>
    <source>
        <strain evidence="7 8">KR</strain>
    </source>
</reference>
<feature type="compositionally biased region" description="Low complexity" evidence="5">
    <location>
        <begin position="226"/>
        <end position="268"/>
    </location>
</feature>
<evidence type="ECO:0000256" key="1">
    <source>
        <dbReference type="ARBA" id="ARBA00004141"/>
    </source>
</evidence>
<feature type="transmembrane region" description="Helical" evidence="6">
    <location>
        <begin position="75"/>
        <end position="94"/>
    </location>
</feature>
<accession>A0A9P7B4M5</accession>
<dbReference type="AlphaFoldDB" id="A0A9P7B4M5"/>
<feature type="region of interest" description="Disordered" evidence="5">
    <location>
        <begin position="566"/>
        <end position="594"/>
    </location>
</feature>
<feature type="transmembrane region" description="Helical" evidence="6">
    <location>
        <begin position="139"/>
        <end position="162"/>
    </location>
</feature>
<evidence type="ECO:0000256" key="4">
    <source>
        <dbReference type="ARBA" id="ARBA00023136"/>
    </source>
</evidence>
<feature type="region of interest" description="Disordered" evidence="5">
    <location>
        <begin position="349"/>
        <end position="423"/>
    </location>
</feature>
<feature type="transmembrane region" description="Helical" evidence="6">
    <location>
        <begin position="678"/>
        <end position="699"/>
    </location>
</feature>
<keyword evidence="8" id="KW-1185">Reference proteome</keyword>
<organism evidence="7 8">
    <name type="scientific">Rhodotorula mucilaginosa</name>
    <name type="common">Yeast</name>
    <name type="synonym">Rhodotorula rubra</name>
    <dbReference type="NCBI Taxonomy" id="5537"/>
    <lineage>
        <taxon>Eukaryota</taxon>
        <taxon>Fungi</taxon>
        <taxon>Dikarya</taxon>
        <taxon>Basidiomycota</taxon>
        <taxon>Pucciniomycotina</taxon>
        <taxon>Microbotryomycetes</taxon>
        <taxon>Sporidiobolales</taxon>
        <taxon>Sporidiobolaceae</taxon>
        <taxon>Rhodotorula</taxon>
    </lineage>
</organism>
<dbReference type="PANTHER" id="PTHR31794">
    <property type="entry name" value="AUXIN EFFLUX TRANSPORTER FAMILY PROTEIN (EUROFUNG)"/>
    <property type="match status" value="1"/>
</dbReference>
<feature type="compositionally biased region" description="Acidic residues" evidence="5">
    <location>
        <begin position="397"/>
        <end position="419"/>
    </location>
</feature>
<evidence type="ECO:0000256" key="2">
    <source>
        <dbReference type="ARBA" id="ARBA00022692"/>
    </source>
</evidence>
<dbReference type="InterPro" id="IPR004776">
    <property type="entry name" value="Mem_transp_PIN-like"/>
</dbReference>
<sequence>MGVFLPTLPTLGTSTPPQHDTLWTATSAPKGPEQANPLPTLIGVVVQSIVEVAILCAVGWYLAKRGIVDAKAKKTLNKINTSLFTPCLLFNKVAFSLTPDKLAELYIIPIGFVLVSCFSAAVAYSLGKVTGLKKGQRNFAIACATFQNSNSLPIALLQSLIGEKLPLAWGPHDTKDGMLGRGLSYLVLFSSLGIIVRWSIGVRLLSSAEAVTEDGAVPGGGEDLEGGAAASSSSSRGQISNGNENANANDNASETTLRPLGTTTTTTTDVREDDQDEREQDGLLVQSNGNGNGNSKGKRASILKKSPQQQQQQNERRTLDGHVLAMDGDHDDDEDEATKSNGRVKTYAQAAAVDPEADSNNKKNKNKKRRVFQSFPNTPIPSVYSSSSLGDRTTDGDDHDDEDDNDDESSSSLDSDAEEWGYRRGFGRRPNGFFSGPRATRFKKFLNRAWKKVKRIGRMVREFMTVPLWAAVLSLAVACIPPVQHTLNKAEPLKAAIRSAGSCSVPITLVTLGAYFYAPSAAAAADTSPLRREDQELPPRGWKRYARKVARAVKTPFVATATSLNSVTGADTDPNPIDPDSDQNREAAISTAEQKRRATRNENLTIFVAVISRMVVVPLVLIPLFAYYAKITFNVADDPIFVVVACLLIGSPTAITLAQITSSAAGPTFERLISRTLFVSYAFLTAPSTILLVLAALWIDGLQHPHRNGPGQGHEHSLLVFGPGAVAAGAMNATLGGSGSYGGGW</sequence>
<dbReference type="GO" id="GO:0016020">
    <property type="term" value="C:membrane"/>
    <property type="evidence" value="ECO:0007669"/>
    <property type="project" value="UniProtKB-SubCell"/>
</dbReference>
<proteinExistence type="predicted"/>
<feature type="region of interest" description="Disordered" evidence="5">
    <location>
        <begin position="213"/>
        <end position="319"/>
    </location>
</feature>
<keyword evidence="3 6" id="KW-1133">Transmembrane helix</keyword>
<feature type="transmembrane region" description="Helical" evidence="6">
    <location>
        <begin position="182"/>
        <end position="200"/>
    </location>
</feature>
<feature type="transmembrane region" description="Helical" evidence="6">
    <location>
        <begin position="604"/>
        <end position="628"/>
    </location>
</feature>
<dbReference type="Proteomes" id="UP000777482">
    <property type="component" value="Unassembled WGS sequence"/>
</dbReference>
<name>A0A9P7B4M5_RHOMI</name>
<evidence type="ECO:0000313" key="8">
    <source>
        <dbReference type="Proteomes" id="UP000777482"/>
    </source>
</evidence>
<dbReference type="EMBL" id="PUHQ01000058">
    <property type="protein sequence ID" value="KAG0659052.1"/>
    <property type="molecule type" value="Genomic_DNA"/>
</dbReference>
<dbReference type="PANTHER" id="PTHR31794:SF2">
    <property type="entry name" value="AUXIN EFFLUX TRANSPORTER FAMILY PROTEIN (EUROFUNG)"/>
    <property type="match status" value="1"/>
</dbReference>